<proteinExistence type="predicted"/>
<dbReference type="PANTHER" id="PTHR38110">
    <property type="entry name" value="CHROMOSOME 23, WHOLE GENOME SHOTGUN SEQUENCE"/>
    <property type="match status" value="1"/>
</dbReference>
<evidence type="ECO:0000259" key="1">
    <source>
        <dbReference type="Pfam" id="PF13622"/>
    </source>
</evidence>
<organism evidence="3 4">
    <name type="scientific">Nonomuraea ferruginea</name>
    <dbReference type="NCBI Taxonomy" id="46174"/>
    <lineage>
        <taxon>Bacteria</taxon>
        <taxon>Bacillati</taxon>
        <taxon>Actinomycetota</taxon>
        <taxon>Actinomycetes</taxon>
        <taxon>Streptosporangiales</taxon>
        <taxon>Streptosporangiaceae</taxon>
        <taxon>Nonomuraea</taxon>
    </lineage>
</organism>
<keyword evidence="4" id="KW-1185">Reference proteome</keyword>
<evidence type="ECO:0000313" key="3">
    <source>
        <dbReference type="EMBL" id="MDA0640301.1"/>
    </source>
</evidence>
<dbReference type="RefSeq" id="WP_219547036.1">
    <property type="nucleotide sequence ID" value="NZ_BAABFD010000027.1"/>
</dbReference>
<evidence type="ECO:0000313" key="4">
    <source>
        <dbReference type="Proteomes" id="UP001212498"/>
    </source>
</evidence>
<dbReference type="InterPro" id="IPR049449">
    <property type="entry name" value="TesB_ACOT8-like_N"/>
</dbReference>
<feature type="domain" description="Acyl-CoA thioesterase-like C-terminal" evidence="2">
    <location>
        <begin position="138"/>
        <end position="264"/>
    </location>
</feature>
<comment type="caution">
    <text evidence="3">The sequence shown here is derived from an EMBL/GenBank/DDBJ whole genome shotgun (WGS) entry which is preliminary data.</text>
</comment>
<dbReference type="PANTHER" id="PTHR38110:SF1">
    <property type="entry name" value="THIOESTERASE DOMAIN-CONTAINING PROTEIN"/>
    <property type="match status" value="1"/>
</dbReference>
<dbReference type="Pfam" id="PF20789">
    <property type="entry name" value="4HBT_3C"/>
    <property type="match status" value="1"/>
</dbReference>
<sequence length="269" mass="28730">MTRFDEATAVKTTGQGTYEARLDATWSVGDKLHGGYLMAVLARAALESAAGPGHPHVTAVSASFAEPPEPGPAEVLVEVLRAGRTVTQVRAELAQQGRPRVAALVTLGLLDDADPRWTSAPAVEMPPEESCFLAPREVPGNAFPVPLMDVLELRLHPEQVGFVFGEPSLRGRLDTWQRLKDGAAWDPLSLLLALDPVPPASYDLGLPGWAPTIQLTAHVLRLPAPGPVKVRLSVTEVGGGRMDETAMVWDSRDRLVAQATQLAAIRVPA</sequence>
<reference evidence="3 4" key="1">
    <citation type="submission" date="2022-11" db="EMBL/GenBank/DDBJ databases">
        <title>Nonomuraea corallina sp. nov., a new species of the genus Nonomuraea isolated from sea side sediment in Thai sea.</title>
        <authorList>
            <person name="Ngamcharungchit C."/>
            <person name="Matsumoto A."/>
            <person name="Suriyachadkun C."/>
            <person name="Panbangred W."/>
            <person name="Inahashi Y."/>
            <person name="Intra B."/>
        </authorList>
    </citation>
    <scope>NUCLEOTIDE SEQUENCE [LARGE SCALE GENOMIC DNA]</scope>
    <source>
        <strain evidence="3 4">DSM 43553</strain>
    </source>
</reference>
<gene>
    <name evidence="3" type="ORF">OUY24_06685</name>
</gene>
<name>A0ABT4STW9_9ACTN</name>
<evidence type="ECO:0000259" key="2">
    <source>
        <dbReference type="Pfam" id="PF20789"/>
    </source>
</evidence>
<protein>
    <submittedName>
        <fullName evidence="3">Thioesterase family protein</fullName>
    </submittedName>
</protein>
<feature type="domain" description="Acyl-CoA thioesterase-like N-terminal HotDog" evidence="1">
    <location>
        <begin position="23"/>
        <end position="107"/>
    </location>
</feature>
<dbReference type="InterPro" id="IPR052389">
    <property type="entry name" value="Sec_Metab_Biosynth-Assoc"/>
</dbReference>
<accession>A0ABT4STW9</accession>
<dbReference type="Proteomes" id="UP001212498">
    <property type="component" value="Unassembled WGS sequence"/>
</dbReference>
<dbReference type="EMBL" id="JAPNUD010000011">
    <property type="protein sequence ID" value="MDA0640301.1"/>
    <property type="molecule type" value="Genomic_DNA"/>
</dbReference>
<dbReference type="InterPro" id="IPR049450">
    <property type="entry name" value="ACOT8-like_C"/>
</dbReference>
<dbReference type="Pfam" id="PF13622">
    <property type="entry name" value="4HBT_3"/>
    <property type="match status" value="1"/>
</dbReference>